<dbReference type="InterPro" id="IPR051448">
    <property type="entry name" value="CdaR-like_regulators"/>
</dbReference>
<dbReference type="EMBL" id="AP023367">
    <property type="protein sequence ID" value="BCJ94474.1"/>
    <property type="molecule type" value="Genomic_DNA"/>
</dbReference>
<dbReference type="InterPro" id="IPR025736">
    <property type="entry name" value="PucR_C-HTH_dom"/>
</dbReference>
<dbReference type="PANTHER" id="PTHR33744">
    <property type="entry name" value="CARBOHYDRATE DIACID REGULATOR"/>
    <property type="match status" value="1"/>
</dbReference>
<dbReference type="KEGG" id="acel:acsn021_20430"/>
<reference evidence="5 6" key="1">
    <citation type="journal article" date="2016" name="Int. J. Syst. Evol. Microbiol.">
        <title>Descriptions of Anaerotaenia torta gen. nov., sp. nov. and Anaerocolumna cellulosilytica gen. nov., sp. nov. isolated from a methanogenic reactor of cattle waste.</title>
        <authorList>
            <person name="Uek A."/>
            <person name="Ohtaki Y."/>
            <person name="Kaku N."/>
            <person name="Ueki K."/>
        </authorList>
    </citation>
    <scope>NUCLEOTIDE SEQUENCE [LARGE SCALE GENOMIC DNA]</scope>
    <source>
        <strain evidence="5 6">SN021</strain>
    </source>
</reference>
<dbReference type="PANTHER" id="PTHR33744:SF1">
    <property type="entry name" value="DNA-BINDING TRANSCRIPTIONAL ACTIVATOR ADER"/>
    <property type="match status" value="1"/>
</dbReference>
<organism evidence="5 6">
    <name type="scientific">Anaerocolumna cellulosilytica</name>
    <dbReference type="NCBI Taxonomy" id="433286"/>
    <lineage>
        <taxon>Bacteria</taxon>
        <taxon>Bacillati</taxon>
        <taxon>Bacillota</taxon>
        <taxon>Clostridia</taxon>
        <taxon>Lachnospirales</taxon>
        <taxon>Lachnospiraceae</taxon>
        <taxon>Anaerocolumna</taxon>
    </lineage>
</organism>
<dbReference type="Proteomes" id="UP000515561">
    <property type="component" value="Chromosome"/>
</dbReference>
<dbReference type="InterPro" id="IPR042070">
    <property type="entry name" value="PucR_C-HTH_sf"/>
</dbReference>
<dbReference type="Gene3D" id="1.10.10.2840">
    <property type="entry name" value="PucR C-terminal helix-turn-helix domain"/>
    <property type="match status" value="1"/>
</dbReference>
<feature type="domain" description="PucR C-terminal helix-turn-helix" evidence="3">
    <location>
        <begin position="324"/>
        <end position="380"/>
    </location>
</feature>
<accession>A0A6S6QV34</accession>
<feature type="domain" description="CdaR GGDEF-like" evidence="4">
    <location>
        <begin position="151"/>
        <end position="270"/>
    </location>
</feature>
<name>A0A6S6QV34_9FIRM</name>
<evidence type="ECO:0000259" key="4">
    <source>
        <dbReference type="Pfam" id="PF17853"/>
    </source>
</evidence>
<evidence type="ECO:0000259" key="2">
    <source>
        <dbReference type="Pfam" id="PF07905"/>
    </source>
</evidence>
<evidence type="ECO:0000313" key="5">
    <source>
        <dbReference type="EMBL" id="BCJ94474.1"/>
    </source>
</evidence>
<gene>
    <name evidence="5" type="ORF">acsn021_20430</name>
</gene>
<keyword evidence="6" id="KW-1185">Reference proteome</keyword>
<dbReference type="Pfam" id="PF17853">
    <property type="entry name" value="GGDEF_2"/>
    <property type="match status" value="1"/>
</dbReference>
<feature type="domain" description="Purine catabolism PurC-like" evidence="2">
    <location>
        <begin position="17"/>
        <end position="126"/>
    </location>
</feature>
<dbReference type="InterPro" id="IPR041522">
    <property type="entry name" value="CdaR_GGDEF"/>
</dbReference>
<evidence type="ECO:0000313" key="6">
    <source>
        <dbReference type="Proteomes" id="UP000515561"/>
    </source>
</evidence>
<evidence type="ECO:0000259" key="3">
    <source>
        <dbReference type="Pfam" id="PF13556"/>
    </source>
</evidence>
<sequence length="388" mass="44930">MAITLSRLFANSEKNYNIKLIAGQRGMKNLVRWVHMVEDREVPGFLHGNELILTTGIAQTGTQWIEIFVKNLRKHGAIGLILNVGPYINSIPREVITYCDDNEFPLFTVPWEIHLIDVTFDFCHRIIANEENETSIATAFRNLIFSPGNREAYVSALERRGFHNHGEYTLLLMQAARNGTLISGDEWHNIQFTMQSVLKNIDKPFCIFDQENYLVMTASGVNSTQMEAYAKILNSELFNQFKNVTVNVGISDTVTGYYDMHICYKQAFTASNTAKLLEKQILNYQDTGIYKLLYAVEDVRVLRRYIDDTFHMIIEYDSRHNTDYLNTLKCYLENNGSIQKVSSQMEVHRNTINYKMKFIRENFGIKLEYSDIASLWLAFNMKEIVDRN</sequence>
<proteinExistence type="inferred from homology"/>
<dbReference type="Pfam" id="PF13556">
    <property type="entry name" value="HTH_30"/>
    <property type="match status" value="1"/>
</dbReference>
<protein>
    <submittedName>
        <fullName evidence="5">Uncharacterized protein</fullName>
    </submittedName>
</protein>
<dbReference type="AlphaFoldDB" id="A0A6S6QV34"/>
<evidence type="ECO:0000256" key="1">
    <source>
        <dbReference type="ARBA" id="ARBA00006754"/>
    </source>
</evidence>
<comment type="similarity">
    <text evidence="1">Belongs to the CdaR family.</text>
</comment>
<dbReference type="Pfam" id="PF07905">
    <property type="entry name" value="PucR"/>
    <property type="match status" value="1"/>
</dbReference>
<dbReference type="InterPro" id="IPR012914">
    <property type="entry name" value="PucR_dom"/>
</dbReference>
<dbReference type="RefSeq" id="WP_184093295.1">
    <property type="nucleotide sequence ID" value="NZ_AP023367.1"/>
</dbReference>